<dbReference type="InterPro" id="IPR017802">
    <property type="entry name" value="VWFA-rel_acidobac-type"/>
</dbReference>
<reference evidence="3 4" key="2">
    <citation type="submission" date="2015-01" db="EMBL/GenBank/DDBJ databases">
        <title>Complete genome sequence of Pyrinomonas methylaliphatogenes type strain K22T.</title>
        <authorList>
            <person name="Lee K.C.Y."/>
            <person name="Power J.F."/>
            <person name="Dunfield P.F."/>
            <person name="Morgan X.C."/>
            <person name="Huttenhower C."/>
            <person name="Stott M.B."/>
        </authorList>
    </citation>
    <scope>NUCLEOTIDE SEQUENCE [LARGE SCALE GENOMIC DNA]</scope>
    <source>
        <strain evidence="3 4">K22</strain>
    </source>
</reference>
<accession>A0A0B6WX75</accession>
<evidence type="ECO:0000259" key="2">
    <source>
        <dbReference type="PROSITE" id="PS50234"/>
    </source>
</evidence>
<name>A0A0B6WX75_9BACT</name>
<gene>
    <name evidence="3" type="ORF">PYK22_01345</name>
</gene>
<dbReference type="SUPFAM" id="SSF53300">
    <property type="entry name" value="vWA-like"/>
    <property type="match status" value="1"/>
</dbReference>
<proteinExistence type="predicted"/>
<organism evidence="3 4">
    <name type="scientific">Pyrinomonas methylaliphatogenes</name>
    <dbReference type="NCBI Taxonomy" id="454194"/>
    <lineage>
        <taxon>Bacteria</taxon>
        <taxon>Pseudomonadati</taxon>
        <taxon>Acidobacteriota</taxon>
        <taxon>Blastocatellia</taxon>
        <taxon>Blastocatellales</taxon>
        <taxon>Pyrinomonadaceae</taxon>
        <taxon>Pyrinomonas</taxon>
    </lineage>
</organism>
<feature type="signal peptide" evidence="1">
    <location>
        <begin position="1"/>
        <end position="44"/>
    </location>
</feature>
<dbReference type="Gene3D" id="3.40.50.410">
    <property type="entry name" value="von Willebrand factor, type A domain"/>
    <property type="match status" value="1"/>
</dbReference>
<evidence type="ECO:0000256" key="1">
    <source>
        <dbReference type="SAM" id="SignalP"/>
    </source>
</evidence>
<dbReference type="EMBL" id="CBXV010000004">
    <property type="protein sequence ID" value="CDM65347.1"/>
    <property type="molecule type" value="Genomic_DNA"/>
</dbReference>
<dbReference type="CDD" id="cd00198">
    <property type="entry name" value="vWFA"/>
    <property type="match status" value="1"/>
</dbReference>
<keyword evidence="1" id="KW-0732">Signal</keyword>
<dbReference type="Proteomes" id="UP000031518">
    <property type="component" value="Unassembled WGS sequence"/>
</dbReference>
<feature type="domain" description="VWFA" evidence="2">
    <location>
        <begin position="103"/>
        <end position="277"/>
    </location>
</feature>
<dbReference type="SMART" id="SM00327">
    <property type="entry name" value="VWA"/>
    <property type="match status" value="1"/>
</dbReference>
<evidence type="ECO:0000313" key="4">
    <source>
        <dbReference type="Proteomes" id="UP000031518"/>
    </source>
</evidence>
<dbReference type="InterPro" id="IPR036465">
    <property type="entry name" value="vWFA_dom_sf"/>
</dbReference>
<dbReference type="STRING" id="454194.PYK22_01345"/>
<dbReference type="OrthoDB" id="110792at2"/>
<reference evidence="3 4" key="1">
    <citation type="submission" date="2013-12" db="EMBL/GenBank/DDBJ databases">
        <authorList>
            <person name="Stott M."/>
        </authorList>
    </citation>
    <scope>NUCLEOTIDE SEQUENCE [LARGE SCALE GENOMIC DNA]</scope>
    <source>
        <strain evidence="3 4">K22</strain>
    </source>
</reference>
<sequence length="321" mass="35567" precursor="true">MSRSAINSGRVKRRWRFPAPLWPTAHRWLLFFTLPLALSPLAPAQDQDEETIRINSDLVVLNLTVTNVKGAYIHGLKRTDFRVFEDGVEQKISSFSFEETPFAAAILIDTSGSMEGRETLARSAAIRFLDGLRGDDAAAVYRFDSEIERVQDFSSTRDLAPIVYNLRAHGMTALNDAIVRAAQDLAQRPEKRRAIIILSDGADTHSRASAEEALNAALGAQATIYAVDMAALDRPSPERQIAAGALRNFANKTGGRYISTPGGQALRDAFASIVEELSNQYTLTYQPSNRARDGRWRTIEVKVSRADATVRTRRGYRVPKS</sequence>
<dbReference type="PROSITE" id="PS50234">
    <property type="entry name" value="VWFA"/>
    <property type="match status" value="1"/>
</dbReference>
<dbReference type="AlphaFoldDB" id="A0A0B6WX75"/>
<feature type="chain" id="PRO_5002110893" evidence="1">
    <location>
        <begin position="45"/>
        <end position="321"/>
    </location>
</feature>
<dbReference type="InterPro" id="IPR002035">
    <property type="entry name" value="VWF_A"/>
</dbReference>
<dbReference type="Pfam" id="PF13519">
    <property type="entry name" value="VWA_2"/>
    <property type="match status" value="1"/>
</dbReference>
<dbReference type="RefSeq" id="WP_041975331.1">
    <property type="nucleotide sequence ID" value="NZ_CBXV010000004.1"/>
</dbReference>
<dbReference type="NCBIfam" id="TIGR03436">
    <property type="entry name" value="acidobact_VWFA"/>
    <property type="match status" value="1"/>
</dbReference>
<evidence type="ECO:0000313" key="3">
    <source>
        <dbReference type="EMBL" id="CDM65347.1"/>
    </source>
</evidence>
<keyword evidence="4" id="KW-1185">Reference proteome</keyword>
<protein>
    <submittedName>
        <fullName evidence="3">Uncharacterized protein containing a von Willebrand factor type A (VWA) domain</fullName>
    </submittedName>
</protein>